<keyword evidence="5" id="KW-1185">Reference proteome</keyword>
<dbReference type="SMART" id="SM00422">
    <property type="entry name" value="HTH_MERR"/>
    <property type="match status" value="1"/>
</dbReference>
<dbReference type="PROSITE" id="PS50937">
    <property type="entry name" value="HTH_MERR_2"/>
    <property type="match status" value="1"/>
</dbReference>
<dbReference type="GO" id="GO:0003700">
    <property type="term" value="F:DNA-binding transcription factor activity"/>
    <property type="evidence" value="ECO:0007669"/>
    <property type="project" value="InterPro"/>
</dbReference>
<dbReference type="EMBL" id="CP000910">
    <property type="protein sequence ID" value="ABY24255.1"/>
    <property type="molecule type" value="Genomic_DNA"/>
</dbReference>
<evidence type="ECO:0000256" key="1">
    <source>
        <dbReference type="ARBA" id="ARBA00023125"/>
    </source>
</evidence>
<dbReference type="RefSeq" id="WP_012245915.1">
    <property type="nucleotide sequence ID" value="NC_010168.1"/>
</dbReference>
<protein>
    <submittedName>
        <fullName evidence="4">Transcriptional regulator, MerR family</fullName>
    </submittedName>
</protein>
<dbReference type="KEGG" id="rsa:RSal33209_2529"/>
<evidence type="ECO:0000313" key="5">
    <source>
        <dbReference type="Proteomes" id="UP000002007"/>
    </source>
</evidence>
<dbReference type="AlphaFoldDB" id="A9WRH3"/>
<dbReference type="InterPro" id="IPR000551">
    <property type="entry name" value="MerR-type_HTH_dom"/>
</dbReference>
<feature type="domain" description="HTH merR-type" evidence="3">
    <location>
        <begin position="45"/>
        <end position="102"/>
    </location>
</feature>
<dbReference type="InterPro" id="IPR047057">
    <property type="entry name" value="MerR_fam"/>
</dbReference>
<name>A9WRH3_RENSM</name>
<organism evidence="4 5">
    <name type="scientific">Renibacterium salmoninarum (strain ATCC 33209 / DSM 20767 / JCM 11484 / NBRC 15589 / NCIMB 2235)</name>
    <dbReference type="NCBI Taxonomy" id="288705"/>
    <lineage>
        <taxon>Bacteria</taxon>
        <taxon>Bacillati</taxon>
        <taxon>Actinomycetota</taxon>
        <taxon>Actinomycetes</taxon>
        <taxon>Micrococcales</taxon>
        <taxon>Micrococcaceae</taxon>
        <taxon>Renibacterium</taxon>
    </lineage>
</organism>
<evidence type="ECO:0000313" key="4">
    <source>
        <dbReference type="EMBL" id="ABY24255.1"/>
    </source>
</evidence>
<dbReference type="STRING" id="288705.RSal33209_2529"/>
<dbReference type="PANTHER" id="PTHR30204:SF89">
    <property type="entry name" value="HTH MERR-TYPE DOMAIN-CONTAINING PROTEIN"/>
    <property type="match status" value="1"/>
</dbReference>
<proteinExistence type="predicted"/>
<dbReference type="Gene3D" id="1.10.1660.10">
    <property type="match status" value="1"/>
</dbReference>
<dbReference type="PANTHER" id="PTHR30204">
    <property type="entry name" value="REDOX-CYCLING DRUG-SENSING TRANSCRIPTIONAL ACTIVATOR SOXR"/>
    <property type="match status" value="1"/>
</dbReference>
<dbReference type="InterPro" id="IPR009061">
    <property type="entry name" value="DNA-bd_dom_put_sf"/>
</dbReference>
<evidence type="ECO:0000256" key="2">
    <source>
        <dbReference type="SAM" id="MobiDB-lite"/>
    </source>
</evidence>
<accession>A9WRH3</accession>
<dbReference type="Proteomes" id="UP000002007">
    <property type="component" value="Chromosome"/>
</dbReference>
<dbReference type="PRINTS" id="PR00040">
    <property type="entry name" value="HTHMERR"/>
</dbReference>
<dbReference type="Pfam" id="PF13411">
    <property type="entry name" value="MerR_1"/>
    <property type="match status" value="1"/>
</dbReference>
<reference evidence="5" key="1">
    <citation type="journal article" date="2008" name="J. Bacteriol.">
        <title>Genome sequence of the fish pathogen Renibacterium salmoninarum suggests reductive evolution away from an environmental Arthrobacter ancestor.</title>
        <authorList>
            <person name="Wiens G.D."/>
            <person name="Rockey D.D."/>
            <person name="Wu Z."/>
            <person name="Chang J."/>
            <person name="Levy R."/>
            <person name="Crane S."/>
            <person name="Chen D.S."/>
            <person name="Capri G.R."/>
            <person name="Burnett J.R."/>
            <person name="Sudheesh P.S."/>
            <person name="Schipma M.J."/>
            <person name="Burd H."/>
            <person name="Bhattacharyya A."/>
            <person name="Rhodes L.D."/>
            <person name="Kaul R."/>
            <person name="Strom M.S."/>
        </authorList>
    </citation>
    <scope>NUCLEOTIDE SEQUENCE [LARGE SCALE GENOMIC DNA]</scope>
    <source>
        <strain evidence="5">ATCC 33209 / DSM 20767 / JCM 11484 / NBRC 15589 / NCIMB 2235</strain>
    </source>
</reference>
<dbReference type="eggNOG" id="COG0789">
    <property type="taxonomic scope" value="Bacteria"/>
</dbReference>
<dbReference type="SUPFAM" id="SSF46955">
    <property type="entry name" value="Putative DNA-binding domain"/>
    <property type="match status" value="1"/>
</dbReference>
<dbReference type="GO" id="GO:0003677">
    <property type="term" value="F:DNA binding"/>
    <property type="evidence" value="ECO:0007669"/>
    <property type="project" value="UniProtKB-KW"/>
</dbReference>
<feature type="region of interest" description="Disordered" evidence="2">
    <location>
        <begin position="1"/>
        <end position="22"/>
    </location>
</feature>
<gene>
    <name evidence="4" type="ordered locus">RSal33209_2529</name>
</gene>
<sequence>MMSLQSARRQLSDTRLGEGRSSSSRPVIFNIGEVLAQLIEDFPSVTASQIRFYEEKGLVTPQRTPAGYRQFSESDVERLRFVLALQRDHYLPLKVIRDYLDAIDRGGGPENLPPRVSASIAPRPVNPELAAELAGRARRLTAEQLRIESGASSELIESLLSFGLISSVDNHFDDHSLRVAKACTALAAHGLEPRHLRPFQAAAEREFGLVERAVSPLVSRKDGSSQARAAEAAREISELCLGLHSALVQGHIARMDS</sequence>
<dbReference type="HOGENOM" id="CLU_053650_0_0_11"/>
<keyword evidence="1" id="KW-0238">DNA-binding</keyword>
<evidence type="ECO:0000259" key="3">
    <source>
        <dbReference type="PROSITE" id="PS50937"/>
    </source>
</evidence>
<dbReference type="CDD" id="cd00592">
    <property type="entry name" value="HTH_MerR-like"/>
    <property type="match status" value="1"/>
</dbReference>